<dbReference type="InterPro" id="IPR015995">
    <property type="entry name" value="MlrC_N"/>
</dbReference>
<name>A0NQG1_ROSAI</name>
<dbReference type="AlphaFoldDB" id="A0NQG1"/>
<dbReference type="Pfam" id="PF07364">
    <property type="entry name" value="DUF1485"/>
    <property type="match status" value="1"/>
</dbReference>
<evidence type="ECO:0000313" key="2">
    <source>
        <dbReference type="EMBL" id="EAV45019.1"/>
    </source>
</evidence>
<evidence type="ECO:0000313" key="3">
    <source>
        <dbReference type="Proteomes" id="UP000004848"/>
    </source>
</evidence>
<sequence length="45" mass="4752">MTADCYSAFKSAFLAELEASLPLNGLLLIMHGAMHVVGLEDAEGD</sequence>
<feature type="domain" description="Microcystin LR degradation protein MlrC N-terminal" evidence="1">
    <location>
        <begin position="2"/>
        <end position="45"/>
    </location>
</feature>
<proteinExistence type="predicted"/>
<comment type="caution">
    <text evidence="2">The sequence shown here is derived from an EMBL/GenBank/DDBJ whole genome shotgun (WGS) entry which is preliminary data.</text>
</comment>
<dbReference type="Proteomes" id="UP000004848">
    <property type="component" value="Unassembled WGS sequence"/>
</dbReference>
<evidence type="ECO:0000259" key="1">
    <source>
        <dbReference type="Pfam" id="PF07364"/>
    </source>
</evidence>
<reference evidence="2 3" key="1">
    <citation type="submission" date="2006-05" db="EMBL/GenBank/DDBJ databases">
        <authorList>
            <person name="King G."/>
            <person name="Ferriera S."/>
            <person name="Johnson J."/>
            <person name="Kravitz S."/>
            <person name="Beeson K."/>
            <person name="Sutton G."/>
            <person name="Rogers Y.-H."/>
            <person name="Friedman R."/>
            <person name="Frazier M."/>
            <person name="Venter J.C."/>
        </authorList>
    </citation>
    <scope>NUCLEOTIDE SEQUENCE [LARGE SCALE GENOMIC DNA]</scope>
    <source>
        <strain evidence="3">ATCC 25650 / DSM 13394 / JCM 20685 / NBRC 16684 / NCIMB 2208 / IAM 12614 / B1</strain>
    </source>
</reference>
<accession>A0NQG1</accession>
<gene>
    <name evidence="2" type="ORF">SIAM614_13428</name>
</gene>
<protein>
    <recommendedName>
        <fullName evidence="1">Microcystin LR degradation protein MlrC N-terminal domain-containing protein</fullName>
    </recommendedName>
</protein>
<dbReference type="EMBL" id="AAUW01000004">
    <property type="protein sequence ID" value="EAV45019.1"/>
    <property type="molecule type" value="Genomic_DNA"/>
</dbReference>
<organism evidence="2 3">
    <name type="scientific">Roseibium aggregatum (strain ATCC 25650 / DSM 13394 / JCM 20685 / NBRC 16684 / NCIMB 2208 / IAM 12614 / B1)</name>
    <name type="common">Stappia aggregata</name>
    <dbReference type="NCBI Taxonomy" id="384765"/>
    <lineage>
        <taxon>Bacteria</taxon>
        <taxon>Pseudomonadati</taxon>
        <taxon>Pseudomonadota</taxon>
        <taxon>Alphaproteobacteria</taxon>
        <taxon>Hyphomicrobiales</taxon>
        <taxon>Stappiaceae</taxon>
        <taxon>Roseibium</taxon>
    </lineage>
</organism>